<evidence type="ECO:0000313" key="2">
    <source>
        <dbReference type="Proteomes" id="UP001055156"/>
    </source>
</evidence>
<dbReference type="RefSeq" id="WP_238311536.1">
    <property type="nucleotide sequence ID" value="NZ_BPQV01000007.1"/>
</dbReference>
<dbReference type="InterPro" id="IPR009297">
    <property type="entry name" value="DUF952"/>
</dbReference>
<dbReference type="Proteomes" id="UP001055156">
    <property type="component" value="Unassembled WGS sequence"/>
</dbReference>
<dbReference type="EMBL" id="BPQV01000007">
    <property type="protein sequence ID" value="GJE27736.1"/>
    <property type="molecule type" value="Genomic_DNA"/>
</dbReference>
<dbReference type="Gene3D" id="3.20.170.20">
    <property type="entry name" value="Protein of unknown function DUF952"/>
    <property type="match status" value="1"/>
</dbReference>
<accession>A0ABQ4T7W5</accession>
<dbReference type="Pfam" id="PF06108">
    <property type="entry name" value="DUF952"/>
    <property type="match status" value="1"/>
</dbReference>
<evidence type="ECO:0008006" key="3">
    <source>
        <dbReference type="Google" id="ProtNLM"/>
    </source>
</evidence>
<keyword evidence="2" id="KW-1185">Reference proteome</keyword>
<protein>
    <recommendedName>
        <fullName evidence="3">Dihydroorotate dehydrogenase</fullName>
    </recommendedName>
</protein>
<dbReference type="PANTHER" id="PTHR34129:SF1">
    <property type="entry name" value="DUF952 DOMAIN-CONTAINING PROTEIN"/>
    <property type="match status" value="1"/>
</dbReference>
<reference evidence="1" key="1">
    <citation type="journal article" date="2021" name="Front. Microbiol.">
        <title>Comprehensive Comparative Genomics and Phenotyping of Methylobacterium Species.</title>
        <authorList>
            <person name="Alessa O."/>
            <person name="Ogura Y."/>
            <person name="Fujitani Y."/>
            <person name="Takami H."/>
            <person name="Hayashi T."/>
            <person name="Sahin N."/>
            <person name="Tani A."/>
        </authorList>
    </citation>
    <scope>NUCLEOTIDE SEQUENCE</scope>
    <source>
        <strain evidence="1">NBRC 15689</strain>
    </source>
</reference>
<dbReference type="PANTHER" id="PTHR34129">
    <property type="entry name" value="BLR1139 PROTEIN"/>
    <property type="match status" value="1"/>
</dbReference>
<gene>
    <name evidence="1" type="ORF">LKMONMHP_2597</name>
</gene>
<proteinExistence type="predicted"/>
<organism evidence="1 2">
    <name type="scientific">Methylobacterium organophilum</name>
    <dbReference type="NCBI Taxonomy" id="410"/>
    <lineage>
        <taxon>Bacteria</taxon>
        <taxon>Pseudomonadati</taxon>
        <taxon>Pseudomonadota</taxon>
        <taxon>Alphaproteobacteria</taxon>
        <taxon>Hyphomicrobiales</taxon>
        <taxon>Methylobacteriaceae</taxon>
        <taxon>Methylobacterium</taxon>
    </lineage>
</organism>
<name>A0ABQ4T7W5_METOR</name>
<comment type="caution">
    <text evidence="1">The sequence shown here is derived from an EMBL/GenBank/DDBJ whole genome shotgun (WGS) entry which is preliminary data.</text>
</comment>
<dbReference type="SUPFAM" id="SSF56399">
    <property type="entry name" value="ADP-ribosylation"/>
    <property type="match status" value="1"/>
</dbReference>
<reference evidence="1" key="2">
    <citation type="submission" date="2021-08" db="EMBL/GenBank/DDBJ databases">
        <authorList>
            <person name="Tani A."/>
            <person name="Ola A."/>
            <person name="Ogura Y."/>
            <person name="Katsura K."/>
            <person name="Hayashi T."/>
        </authorList>
    </citation>
    <scope>NUCLEOTIDE SEQUENCE</scope>
    <source>
        <strain evidence="1">NBRC 15689</strain>
    </source>
</reference>
<sequence>MALIYKICPRGLWQAAEAAGVFTGAPVDQADGFIHFSTASQAAETAARHFAGQADLLLVTVEAAALGDALRYEPSRGGDLFPHLYGPLPLAAVRAVDPLPLGAEGRHVFPAAFGPEGGSA</sequence>
<evidence type="ECO:0000313" key="1">
    <source>
        <dbReference type="EMBL" id="GJE27736.1"/>
    </source>
</evidence>